<sequence length="469" mass="54327">MTLHRNRKTTATCTICGIQPFPWENNLPERPSFGLAEMTDWWGDVVLLCDPSDEVGHLVSSCDNKSTPIDTSTMLYTIHEYSQDNSRPEIEMHDATWAVNSLFNLPKLKDFTKMVHLDSSNSQFKTFDGRVYIPVHRSCLGLAEKVWALSNHCYIRDMRGLWTALRSRLDYRMLFCPHIGSGKDFAWTRAWPGHNRAAAKNFRDLFGINPLHIPNLTNTILGNLEQAVTGRTKKLVHKTAVRIAARKLPEAAAGTLPQWFWRDQLNAGTLPWLWDIDTELIDAADRKSCPGGENYEWDWELLYRKLSQGVDFGVRNGIDREWDPCWDKERNGRVIRPAESNWVTTGYHDTLKHVPPGLHNRRRVWQLLEEMFVGDVLPWTEMGWQDEGLPEKECMPMLWTKSGRFSERPFWLPRIDIGGFGYKIKGSVYLRWDYHPMQYWQKFKPGLKREPPATVEKINAVLRGLGYPV</sequence>
<accession>A0A8H4P1A6</accession>
<keyword evidence="2" id="KW-1185">Reference proteome</keyword>
<evidence type="ECO:0000313" key="2">
    <source>
        <dbReference type="Proteomes" id="UP000554235"/>
    </source>
</evidence>
<gene>
    <name evidence="1" type="ORF">FALBO_14370</name>
</gene>
<proteinExistence type="predicted"/>
<dbReference type="Proteomes" id="UP000554235">
    <property type="component" value="Unassembled WGS sequence"/>
</dbReference>
<dbReference type="AlphaFoldDB" id="A0A8H4P1A6"/>
<organism evidence="1 2">
    <name type="scientific">Fusarium albosuccineum</name>
    <dbReference type="NCBI Taxonomy" id="1237068"/>
    <lineage>
        <taxon>Eukaryota</taxon>
        <taxon>Fungi</taxon>
        <taxon>Dikarya</taxon>
        <taxon>Ascomycota</taxon>
        <taxon>Pezizomycotina</taxon>
        <taxon>Sordariomycetes</taxon>
        <taxon>Hypocreomycetidae</taxon>
        <taxon>Hypocreales</taxon>
        <taxon>Nectriaceae</taxon>
        <taxon>Fusarium</taxon>
        <taxon>Fusarium decemcellulare species complex</taxon>
    </lineage>
</organism>
<evidence type="ECO:0000313" key="1">
    <source>
        <dbReference type="EMBL" id="KAF4458894.1"/>
    </source>
</evidence>
<name>A0A8H4P1A6_9HYPO</name>
<dbReference type="OrthoDB" id="3932329at2759"/>
<dbReference type="EMBL" id="JAADYS010002322">
    <property type="protein sequence ID" value="KAF4458894.1"/>
    <property type="molecule type" value="Genomic_DNA"/>
</dbReference>
<reference evidence="1 2" key="1">
    <citation type="submission" date="2020-01" db="EMBL/GenBank/DDBJ databases">
        <title>Identification and distribution of gene clusters putatively required for synthesis of sphingolipid metabolism inhibitors in phylogenetically diverse species of the filamentous fungus Fusarium.</title>
        <authorList>
            <person name="Kim H.-S."/>
            <person name="Busman M."/>
            <person name="Brown D.W."/>
            <person name="Divon H."/>
            <person name="Uhlig S."/>
            <person name="Proctor R.H."/>
        </authorList>
    </citation>
    <scope>NUCLEOTIDE SEQUENCE [LARGE SCALE GENOMIC DNA]</scope>
    <source>
        <strain evidence="1 2">NRRL 20459</strain>
    </source>
</reference>
<protein>
    <submittedName>
        <fullName evidence="1">Factor for adipocyte</fullName>
    </submittedName>
</protein>
<comment type="caution">
    <text evidence="1">The sequence shown here is derived from an EMBL/GenBank/DDBJ whole genome shotgun (WGS) entry which is preliminary data.</text>
</comment>